<keyword evidence="11 18" id="KW-0479">Metal-binding</keyword>
<accession>A0A2A5WFG0</accession>
<dbReference type="PANTHER" id="PTHR38689:SF1">
    <property type="entry name" value="SUCCINATE DEHYDROGENASE HYDROPHOBIC MEMBRANE ANCHOR SUBUNIT"/>
    <property type="match status" value="1"/>
</dbReference>
<evidence type="ECO:0000313" key="21">
    <source>
        <dbReference type="Proteomes" id="UP000219329"/>
    </source>
</evidence>
<keyword evidence="7 16" id="KW-0997">Cell inner membrane</keyword>
<evidence type="ECO:0000256" key="6">
    <source>
        <dbReference type="ARBA" id="ARBA00022475"/>
    </source>
</evidence>
<keyword evidence="13 19" id="KW-1133">Transmembrane helix</keyword>
<feature type="binding site" description="axial binding residue" evidence="18">
    <location>
        <position position="71"/>
    </location>
    <ligand>
        <name>heme</name>
        <dbReference type="ChEBI" id="CHEBI:30413"/>
        <note>ligand shared with second transmembrane subunit</note>
    </ligand>
    <ligandPart>
        <name>Fe</name>
        <dbReference type="ChEBI" id="CHEBI:18248"/>
    </ligandPart>
</feature>
<reference evidence="20 21" key="1">
    <citation type="submission" date="2017-08" db="EMBL/GenBank/DDBJ databases">
        <title>Fine stratification of microbial communities through a metagenomic profile of the photic zone.</title>
        <authorList>
            <person name="Haro-Moreno J.M."/>
            <person name="Lopez-Perez M."/>
            <person name="De La Torre J."/>
            <person name="Picazo A."/>
            <person name="Camacho A."/>
            <person name="Rodriguez-Valera F."/>
        </authorList>
    </citation>
    <scope>NUCLEOTIDE SEQUENCE [LARGE SCALE GENOMIC DNA]</scope>
    <source>
        <strain evidence="20">MED-G28</strain>
    </source>
</reference>
<feature type="binding site" evidence="17">
    <location>
        <position position="83"/>
    </location>
    <ligand>
        <name>a ubiquinone</name>
        <dbReference type="ChEBI" id="CHEBI:16389"/>
    </ligand>
</feature>
<organism evidence="20 21">
    <name type="scientific">OM182 bacterium MED-G28</name>
    <dbReference type="NCBI Taxonomy" id="1986256"/>
    <lineage>
        <taxon>Bacteria</taxon>
        <taxon>Pseudomonadati</taxon>
        <taxon>Pseudomonadota</taxon>
        <taxon>Gammaproteobacteria</taxon>
        <taxon>OMG group</taxon>
        <taxon>OM182 clade</taxon>
    </lineage>
</organism>
<keyword evidence="15 16" id="KW-0472">Membrane</keyword>
<evidence type="ECO:0000256" key="3">
    <source>
        <dbReference type="ARBA" id="ARBA00005163"/>
    </source>
</evidence>
<dbReference type="EMBL" id="NTJZ01000001">
    <property type="protein sequence ID" value="PDH35162.1"/>
    <property type="molecule type" value="Genomic_DNA"/>
</dbReference>
<dbReference type="CDD" id="cd03494">
    <property type="entry name" value="SQR_TypeC_SdhD"/>
    <property type="match status" value="1"/>
</dbReference>
<keyword evidence="6 16" id="KW-1003">Cell membrane</keyword>
<dbReference type="SUPFAM" id="SSF81343">
    <property type="entry name" value="Fumarate reductase respiratory complex transmembrane subunits"/>
    <property type="match status" value="1"/>
</dbReference>
<evidence type="ECO:0000256" key="7">
    <source>
        <dbReference type="ARBA" id="ARBA00022519"/>
    </source>
</evidence>
<evidence type="ECO:0000256" key="11">
    <source>
        <dbReference type="ARBA" id="ARBA00022723"/>
    </source>
</evidence>
<evidence type="ECO:0000256" key="1">
    <source>
        <dbReference type="ARBA" id="ARBA00004050"/>
    </source>
</evidence>
<evidence type="ECO:0000256" key="10">
    <source>
        <dbReference type="ARBA" id="ARBA00022692"/>
    </source>
</evidence>
<comment type="pathway">
    <text evidence="3 16">Carbohydrate metabolism; tricarboxylic acid cycle.</text>
</comment>
<dbReference type="InterPro" id="IPR034804">
    <property type="entry name" value="SQR/QFR_C/D"/>
</dbReference>
<gene>
    <name evidence="20" type="primary">sdhD</name>
    <name evidence="20" type="ORF">CNF02_00085</name>
</gene>
<evidence type="ECO:0000256" key="15">
    <source>
        <dbReference type="ARBA" id="ARBA00023136"/>
    </source>
</evidence>
<keyword evidence="14 18" id="KW-0408">Iron</keyword>
<evidence type="ECO:0000256" key="19">
    <source>
        <dbReference type="SAM" id="Phobius"/>
    </source>
</evidence>
<evidence type="ECO:0000256" key="4">
    <source>
        <dbReference type="ARBA" id="ARBA00019425"/>
    </source>
</evidence>
<evidence type="ECO:0000256" key="12">
    <source>
        <dbReference type="ARBA" id="ARBA00022982"/>
    </source>
</evidence>
<dbReference type="InterPro" id="IPR000701">
    <property type="entry name" value="SuccDH_FuR_B_TM-su"/>
</dbReference>
<dbReference type="Pfam" id="PF01127">
    <property type="entry name" value="Sdh_cyt"/>
    <property type="match status" value="1"/>
</dbReference>
<evidence type="ECO:0000256" key="18">
    <source>
        <dbReference type="PIRSR" id="PIRSR000169-2"/>
    </source>
</evidence>
<evidence type="ECO:0000256" key="13">
    <source>
        <dbReference type="ARBA" id="ARBA00022989"/>
    </source>
</evidence>
<dbReference type="GO" id="GO:0006099">
    <property type="term" value="P:tricarboxylic acid cycle"/>
    <property type="evidence" value="ECO:0007669"/>
    <property type="project" value="UniProtKB-UniRule"/>
</dbReference>
<feature type="transmembrane region" description="Helical" evidence="19">
    <location>
        <begin position="98"/>
        <end position="120"/>
    </location>
</feature>
<feature type="transmembrane region" description="Helical" evidence="19">
    <location>
        <begin position="59"/>
        <end position="78"/>
    </location>
</feature>
<sequence length="122" mass="14157">MVNRAINFRHSGLFDWIIQRFSAVVLAAYTIFILGNFLLHADMDFHAWKSIFDSIFTRVFSIITLIALCAHAWIGMWTVTTDYITSVQFGENATVLRFVFQFFVFLIVTGYLIWGVQIFWGS</sequence>
<evidence type="ECO:0000256" key="9">
    <source>
        <dbReference type="ARBA" id="ARBA00022617"/>
    </source>
</evidence>
<evidence type="ECO:0000256" key="17">
    <source>
        <dbReference type="PIRSR" id="PIRSR000169-1"/>
    </source>
</evidence>
<dbReference type="PANTHER" id="PTHR38689">
    <property type="entry name" value="SUCCINATE DEHYDROGENASE HYDROPHOBIC MEMBRANE ANCHOR SUBUNIT"/>
    <property type="match status" value="1"/>
</dbReference>
<dbReference type="AlphaFoldDB" id="A0A2A5WFG0"/>
<keyword evidence="8 16" id="KW-0816">Tricarboxylic acid cycle</keyword>
<dbReference type="NCBIfam" id="TIGR02968">
    <property type="entry name" value="succ_dehyd_anc"/>
    <property type="match status" value="1"/>
</dbReference>
<comment type="caution">
    <text evidence="20">The sequence shown here is derived from an EMBL/GenBank/DDBJ whole genome shotgun (WGS) entry which is preliminary data.</text>
</comment>
<dbReference type="GO" id="GO:0020037">
    <property type="term" value="F:heme binding"/>
    <property type="evidence" value="ECO:0007669"/>
    <property type="project" value="InterPro"/>
</dbReference>
<dbReference type="PIRSF" id="PIRSF000169">
    <property type="entry name" value="SDH_D"/>
    <property type="match status" value="1"/>
</dbReference>
<keyword evidence="5 16" id="KW-0813">Transport</keyword>
<dbReference type="GO" id="GO:0017004">
    <property type="term" value="P:cytochrome complex assembly"/>
    <property type="evidence" value="ECO:0007669"/>
    <property type="project" value="TreeGrafter"/>
</dbReference>
<name>A0A2A5WFG0_9GAMM</name>
<evidence type="ECO:0000256" key="2">
    <source>
        <dbReference type="ARBA" id="ARBA00004429"/>
    </source>
</evidence>
<dbReference type="UniPathway" id="UPA00223"/>
<dbReference type="GO" id="GO:0046872">
    <property type="term" value="F:metal ion binding"/>
    <property type="evidence" value="ECO:0007669"/>
    <property type="project" value="UniProtKB-KW"/>
</dbReference>
<dbReference type="InterPro" id="IPR014312">
    <property type="entry name" value="Succ_DH_anchor"/>
</dbReference>
<dbReference type="Proteomes" id="UP000219329">
    <property type="component" value="Unassembled WGS sequence"/>
</dbReference>
<evidence type="ECO:0000256" key="14">
    <source>
        <dbReference type="ARBA" id="ARBA00023004"/>
    </source>
</evidence>
<dbReference type="GO" id="GO:0005886">
    <property type="term" value="C:plasma membrane"/>
    <property type="evidence" value="ECO:0007669"/>
    <property type="project" value="UniProtKB-SubCell"/>
</dbReference>
<comment type="cofactor">
    <cofactor evidence="18">
        <name>heme</name>
        <dbReference type="ChEBI" id="CHEBI:30413"/>
    </cofactor>
    <text evidence="18">The heme is bound between the two transmembrane subunits.</text>
</comment>
<evidence type="ECO:0000313" key="20">
    <source>
        <dbReference type="EMBL" id="PDH35162.1"/>
    </source>
</evidence>
<comment type="function">
    <text evidence="1 16">Membrane-anchoring subunit of succinate dehydrogenase (SDH).</text>
</comment>
<keyword evidence="10 19" id="KW-0812">Transmembrane</keyword>
<evidence type="ECO:0000256" key="5">
    <source>
        <dbReference type="ARBA" id="ARBA00022448"/>
    </source>
</evidence>
<keyword evidence="12 16" id="KW-0249">Electron transport</keyword>
<evidence type="ECO:0000256" key="8">
    <source>
        <dbReference type="ARBA" id="ARBA00022532"/>
    </source>
</evidence>
<keyword evidence="9 18" id="KW-0349">Heme</keyword>
<feature type="transmembrane region" description="Helical" evidence="19">
    <location>
        <begin position="17"/>
        <end position="39"/>
    </location>
</feature>
<evidence type="ECO:0000256" key="16">
    <source>
        <dbReference type="PIRNR" id="PIRNR000169"/>
    </source>
</evidence>
<protein>
    <recommendedName>
        <fullName evidence="4 16">Succinate dehydrogenase hydrophobic membrane anchor subunit</fullName>
    </recommendedName>
</protein>
<comment type="subcellular location">
    <subcellularLocation>
        <location evidence="2 16">Cell inner membrane</location>
        <topology evidence="2 16">Multi-pass membrane protein</topology>
    </subcellularLocation>
</comment>
<dbReference type="Gene3D" id="1.20.1300.10">
    <property type="entry name" value="Fumarate reductase/succinate dehydrogenase, transmembrane subunit"/>
    <property type="match status" value="1"/>
</dbReference>
<dbReference type="GO" id="GO:0009055">
    <property type="term" value="F:electron transfer activity"/>
    <property type="evidence" value="ECO:0007669"/>
    <property type="project" value="TreeGrafter"/>
</dbReference>
<proteinExistence type="predicted"/>